<gene>
    <name evidence="3" type="ORF">DLJ74_07200</name>
</gene>
<evidence type="ECO:0000256" key="1">
    <source>
        <dbReference type="ARBA" id="ARBA00022679"/>
    </source>
</evidence>
<name>A0A317KXV3_9BACI</name>
<feature type="domain" description="Methyltransferase" evidence="2">
    <location>
        <begin position="45"/>
        <end position="138"/>
    </location>
</feature>
<dbReference type="OrthoDB" id="9808140at2"/>
<keyword evidence="3" id="KW-0489">Methyltransferase</keyword>
<accession>A0A317KXV3</accession>
<dbReference type="EMBL" id="QGTD01000008">
    <property type="protein sequence ID" value="PWU68235.1"/>
    <property type="molecule type" value="Genomic_DNA"/>
</dbReference>
<evidence type="ECO:0000259" key="2">
    <source>
        <dbReference type="Pfam" id="PF13649"/>
    </source>
</evidence>
<dbReference type="AlphaFoldDB" id="A0A317KXV3"/>
<dbReference type="SUPFAM" id="SSF53335">
    <property type="entry name" value="S-adenosyl-L-methionine-dependent methyltransferases"/>
    <property type="match status" value="1"/>
</dbReference>
<dbReference type="GO" id="GO:0008168">
    <property type="term" value="F:methyltransferase activity"/>
    <property type="evidence" value="ECO:0007669"/>
    <property type="project" value="UniProtKB-KW"/>
</dbReference>
<reference evidence="3 4" key="1">
    <citation type="submission" date="2018-05" db="EMBL/GenBank/DDBJ databases">
        <title>Genomic analysis of Gracilibacillus dipsosauri DD1 reveals novel features of a salt-tolerant amylase.</title>
        <authorList>
            <person name="Deutch C.E."/>
            <person name="Yang S."/>
        </authorList>
    </citation>
    <scope>NUCLEOTIDE SEQUENCE [LARGE SCALE GENOMIC DNA]</scope>
    <source>
        <strain evidence="3 4">DD1</strain>
    </source>
</reference>
<comment type="caution">
    <text evidence="3">The sequence shown here is derived from an EMBL/GenBank/DDBJ whole genome shotgun (WGS) entry which is preliminary data.</text>
</comment>
<keyword evidence="4" id="KW-1185">Reference proteome</keyword>
<dbReference type="PANTHER" id="PTHR43861">
    <property type="entry name" value="TRANS-ACONITATE 2-METHYLTRANSFERASE-RELATED"/>
    <property type="match status" value="1"/>
</dbReference>
<dbReference type="GO" id="GO:0032259">
    <property type="term" value="P:methylation"/>
    <property type="evidence" value="ECO:0007669"/>
    <property type="project" value="UniProtKB-KW"/>
</dbReference>
<dbReference type="Gene3D" id="3.40.50.150">
    <property type="entry name" value="Vaccinia Virus protein VP39"/>
    <property type="match status" value="1"/>
</dbReference>
<dbReference type="InterPro" id="IPR041698">
    <property type="entry name" value="Methyltransf_25"/>
</dbReference>
<evidence type="ECO:0000313" key="3">
    <source>
        <dbReference type="EMBL" id="PWU68235.1"/>
    </source>
</evidence>
<dbReference type="RefSeq" id="WP_109983959.1">
    <property type="nucleotide sequence ID" value="NZ_JAJUIE010000009.1"/>
</dbReference>
<organism evidence="3 4">
    <name type="scientific">Gracilibacillus dipsosauri</name>
    <dbReference type="NCBI Taxonomy" id="178340"/>
    <lineage>
        <taxon>Bacteria</taxon>
        <taxon>Bacillati</taxon>
        <taxon>Bacillota</taxon>
        <taxon>Bacilli</taxon>
        <taxon>Bacillales</taxon>
        <taxon>Bacillaceae</taxon>
        <taxon>Gracilibacillus</taxon>
    </lineage>
</organism>
<sequence>MSKSLGEIHDYWKHVSKSDYYIDKVGRSELLLEYIQKYSENRHRILELGCNVGRNLNHLMKNHYRNLTGIEISEEAVNSLKKNFPTLYEDATIIHSPIENIIKEIPNNQYHVVFTMAVLEHIHPESEWIFKEMARVTKSYLITIEAETAKNWRLFPRNYKVIFENLGMKQIEANTGEKELGLGAYTIRVFKKQKGLTKFFSKMFQRN</sequence>
<protein>
    <submittedName>
        <fullName evidence="3">Class I SAM-dependent methyltransferase</fullName>
    </submittedName>
</protein>
<evidence type="ECO:0000313" key="4">
    <source>
        <dbReference type="Proteomes" id="UP000245624"/>
    </source>
</evidence>
<dbReference type="CDD" id="cd02440">
    <property type="entry name" value="AdoMet_MTases"/>
    <property type="match status" value="1"/>
</dbReference>
<dbReference type="Pfam" id="PF13649">
    <property type="entry name" value="Methyltransf_25"/>
    <property type="match status" value="1"/>
</dbReference>
<dbReference type="InterPro" id="IPR029063">
    <property type="entry name" value="SAM-dependent_MTases_sf"/>
</dbReference>
<proteinExistence type="predicted"/>
<dbReference type="Proteomes" id="UP000245624">
    <property type="component" value="Unassembled WGS sequence"/>
</dbReference>
<keyword evidence="1 3" id="KW-0808">Transferase</keyword>